<gene>
    <name evidence="4" type="ORF">BJ997_001527</name>
    <name evidence="3" type="ORF">GY21_19110</name>
</gene>
<keyword evidence="2" id="KW-0472">Membrane</keyword>
<dbReference type="EMBL" id="JPXF01000119">
    <property type="protein sequence ID" value="KGJ71887.1"/>
    <property type="molecule type" value="Genomic_DNA"/>
</dbReference>
<accession>A0A099J2W7</accession>
<dbReference type="OrthoDB" id="3239891at2"/>
<keyword evidence="2" id="KW-0812">Transmembrane</keyword>
<dbReference type="Proteomes" id="UP000029864">
    <property type="component" value="Unassembled WGS sequence"/>
</dbReference>
<feature type="transmembrane region" description="Helical" evidence="2">
    <location>
        <begin position="9"/>
        <end position="32"/>
    </location>
</feature>
<comment type="caution">
    <text evidence="3">The sequence shown here is derived from an EMBL/GenBank/DDBJ whole genome shotgun (WGS) entry which is preliminary data.</text>
</comment>
<evidence type="ECO:0000313" key="4">
    <source>
        <dbReference type="EMBL" id="MBB5640979.1"/>
    </source>
</evidence>
<keyword evidence="2" id="KW-1133">Transmembrane helix</keyword>
<evidence type="ECO:0000313" key="5">
    <source>
        <dbReference type="Proteomes" id="UP000029864"/>
    </source>
</evidence>
<reference evidence="3 5" key="1">
    <citation type="submission" date="2014-08" db="EMBL/GenBank/DDBJ databases">
        <authorList>
            <person name="Sisinthy S."/>
        </authorList>
    </citation>
    <scope>NUCLEOTIDE SEQUENCE [LARGE SCALE GENOMIC DNA]</scope>
    <source>
        <strain evidence="3 5">RuG17</strain>
    </source>
</reference>
<organism evidence="3 5">
    <name type="scientific">Cryobacterium roopkundense</name>
    <dbReference type="NCBI Taxonomy" id="1001240"/>
    <lineage>
        <taxon>Bacteria</taxon>
        <taxon>Bacillati</taxon>
        <taxon>Actinomycetota</taxon>
        <taxon>Actinomycetes</taxon>
        <taxon>Micrococcales</taxon>
        <taxon>Microbacteriaceae</taxon>
        <taxon>Cryobacterium</taxon>
    </lineage>
</organism>
<name>A0A099J2W7_9MICO</name>
<feature type="compositionally biased region" description="Low complexity" evidence="1">
    <location>
        <begin position="46"/>
        <end position="58"/>
    </location>
</feature>
<keyword evidence="5" id="KW-1185">Reference proteome</keyword>
<evidence type="ECO:0000313" key="6">
    <source>
        <dbReference type="Proteomes" id="UP000561726"/>
    </source>
</evidence>
<evidence type="ECO:0000256" key="1">
    <source>
        <dbReference type="SAM" id="MobiDB-lite"/>
    </source>
</evidence>
<dbReference type="EMBL" id="JACHBQ010000001">
    <property type="protein sequence ID" value="MBB5640979.1"/>
    <property type="molecule type" value="Genomic_DNA"/>
</dbReference>
<sequence length="217" mass="23610">MHCTHRRRLVIAIVSGGLALLILIVVGLFGLFRGPDKPSEAPRPTPVASASPTPTANPEQPPPVLATTDPELFTRSVARALFNWDTRYHVGLSDWAQVLVDVADTDDAPAVASDVRGYFPAAPIWQQLTTYGTRQWIEVESVVVPAAWSTALEQASAGQIPPGTRAFTVSGTRYRAGTWNTQALDTERQVTFTVFVVCSAEETCTLLRLSQPDRPLE</sequence>
<evidence type="ECO:0000313" key="3">
    <source>
        <dbReference type="EMBL" id="KGJ71887.1"/>
    </source>
</evidence>
<dbReference type="STRING" id="1001240.GY21_19110"/>
<evidence type="ECO:0000256" key="2">
    <source>
        <dbReference type="SAM" id="Phobius"/>
    </source>
</evidence>
<proteinExistence type="predicted"/>
<dbReference type="Proteomes" id="UP000561726">
    <property type="component" value="Unassembled WGS sequence"/>
</dbReference>
<reference evidence="4 6" key="2">
    <citation type="submission" date="2020-08" db="EMBL/GenBank/DDBJ databases">
        <title>Sequencing the genomes of 1000 actinobacteria strains.</title>
        <authorList>
            <person name="Klenk H.-P."/>
        </authorList>
    </citation>
    <scope>NUCLEOTIDE SEQUENCE [LARGE SCALE GENOMIC DNA]</scope>
    <source>
        <strain evidence="4 6">DSM 21065</strain>
    </source>
</reference>
<protein>
    <submittedName>
        <fullName evidence="3">Uncharacterized protein</fullName>
    </submittedName>
</protein>
<dbReference type="RefSeq" id="WP_035839793.1">
    <property type="nucleotide sequence ID" value="NZ_JACHBQ010000001.1"/>
</dbReference>
<dbReference type="eggNOG" id="ENOG502Z986">
    <property type="taxonomic scope" value="Bacteria"/>
</dbReference>
<dbReference type="AlphaFoldDB" id="A0A099J2W7"/>
<feature type="region of interest" description="Disordered" evidence="1">
    <location>
        <begin position="39"/>
        <end position="67"/>
    </location>
</feature>